<organism evidence="1 2">
    <name type="scientific">Saccharopolyspora spinosa</name>
    <dbReference type="NCBI Taxonomy" id="60894"/>
    <lineage>
        <taxon>Bacteria</taxon>
        <taxon>Bacillati</taxon>
        <taxon>Actinomycetota</taxon>
        <taxon>Actinomycetes</taxon>
        <taxon>Pseudonocardiales</taxon>
        <taxon>Pseudonocardiaceae</taxon>
        <taxon>Saccharopolyspora</taxon>
    </lineage>
</organism>
<dbReference type="RefSeq" id="WP_010309265.1">
    <property type="nucleotide sequence ID" value="NZ_CP061007.1"/>
</dbReference>
<dbReference type="GO" id="GO:0030638">
    <property type="term" value="P:polyketide metabolic process"/>
    <property type="evidence" value="ECO:0007669"/>
    <property type="project" value="InterPro"/>
</dbReference>
<sequence length="143" mass="15845">MQTERNKLLYRRWIEEMWHADPANMDQLAAELAAPGFVAHWPDREARGPEALAEMVRRGVSMFTDVKVAVEVGPLADGDLVSGRWVFRGSYNGELPGAPVAAGTEVVFAGIDVMRCADGKFVEYWVSSDGLEFMKQLGFTPKP</sequence>
<gene>
    <name evidence="1" type="ORF">A8926_6519</name>
</gene>
<dbReference type="Proteomes" id="UP000233786">
    <property type="component" value="Unassembled WGS sequence"/>
</dbReference>
<evidence type="ECO:0000313" key="2">
    <source>
        <dbReference type="Proteomes" id="UP000233786"/>
    </source>
</evidence>
<evidence type="ECO:0000313" key="1">
    <source>
        <dbReference type="EMBL" id="PKW18438.1"/>
    </source>
</evidence>
<name>A0A2N3Y6B1_SACSN</name>
<dbReference type="EMBL" id="PJNB01000001">
    <property type="protein sequence ID" value="PKW18438.1"/>
    <property type="molecule type" value="Genomic_DNA"/>
</dbReference>
<dbReference type="Pfam" id="PF07366">
    <property type="entry name" value="SnoaL"/>
    <property type="match status" value="1"/>
</dbReference>
<dbReference type="InterPro" id="IPR032710">
    <property type="entry name" value="NTF2-like_dom_sf"/>
</dbReference>
<dbReference type="InterPro" id="IPR009959">
    <property type="entry name" value="Cyclase_SnoaL-like"/>
</dbReference>
<proteinExistence type="predicted"/>
<dbReference type="OrthoDB" id="4153705at2"/>
<accession>A0A2N3Y6B1</accession>
<keyword evidence="2" id="KW-1185">Reference proteome</keyword>
<dbReference type="SUPFAM" id="SSF54427">
    <property type="entry name" value="NTF2-like"/>
    <property type="match status" value="1"/>
</dbReference>
<comment type="caution">
    <text evidence="1">The sequence shown here is derived from an EMBL/GenBank/DDBJ whole genome shotgun (WGS) entry which is preliminary data.</text>
</comment>
<dbReference type="PANTHER" id="PTHR38436:SF1">
    <property type="entry name" value="ESTER CYCLASE"/>
    <property type="match status" value="1"/>
</dbReference>
<reference evidence="1" key="1">
    <citation type="submission" date="2017-12" db="EMBL/GenBank/DDBJ databases">
        <title>Sequencing the genomes of 1000 Actinobacteria strains.</title>
        <authorList>
            <person name="Klenk H.-P."/>
        </authorList>
    </citation>
    <scope>NUCLEOTIDE SEQUENCE [LARGE SCALE GENOMIC DNA]</scope>
    <source>
        <strain evidence="1">DSM 44228</strain>
    </source>
</reference>
<dbReference type="PANTHER" id="PTHR38436">
    <property type="entry name" value="POLYKETIDE CYCLASE SNOAL-LIKE DOMAIN"/>
    <property type="match status" value="1"/>
</dbReference>
<dbReference type="STRING" id="994479.GCA_000194155_04489"/>
<protein>
    <submittedName>
        <fullName evidence="1">SnoaL-like polyketide cyclase</fullName>
    </submittedName>
</protein>
<dbReference type="Gene3D" id="3.10.450.50">
    <property type="match status" value="1"/>
</dbReference>
<dbReference type="AlphaFoldDB" id="A0A2N3Y6B1"/>